<dbReference type="RefSeq" id="WP_128767579.1">
    <property type="nucleotide sequence ID" value="NZ_RXOC01000001.1"/>
</dbReference>
<evidence type="ECO:0000313" key="4">
    <source>
        <dbReference type="Proteomes" id="UP000290848"/>
    </source>
</evidence>
<reference evidence="3 4" key="1">
    <citation type="submission" date="2018-12" db="EMBL/GenBank/DDBJ databases">
        <title>The Draft Genome Sequence of the Soil Bacterium Pedobacter tournemirensis R1.</title>
        <authorList>
            <person name="He J."/>
        </authorList>
    </citation>
    <scope>NUCLEOTIDE SEQUENCE [LARGE SCALE GENOMIC DNA]</scope>
    <source>
        <strain evidence="3 4">R1</strain>
    </source>
</reference>
<name>A0A4Q0MGA3_9SPHI</name>
<gene>
    <name evidence="3" type="ORF">EKH83_01310</name>
</gene>
<keyword evidence="2" id="KW-0732">Signal</keyword>
<feature type="region of interest" description="Disordered" evidence="1">
    <location>
        <begin position="144"/>
        <end position="185"/>
    </location>
</feature>
<dbReference type="AlphaFoldDB" id="A0A4Q0MGA3"/>
<accession>A0A4Q0MGA3</accession>
<feature type="signal peptide" evidence="2">
    <location>
        <begin position="1"/>
        <end position="22"/>
    </location>
</feature>
<sequence length="185" mass="19637">MRAIKLFLIMGVAVIAMSAASAQSKKQMIEILTLKADSLQKALSAKSESFHQLEIKQARLEGATEAHNEVIKRLESKADSLTALLMSKDTTIQSLTTKISALRNVVDVLKAQEKEWSTQNEVLQTELAAFKQKGGVPEVIAKDAAVPAASSRPSGAKVPGSKTASPTVNKVAEAGGEPLQATAKE</sequence>
<evidence type="ECO:0000256" key="2">
    <source>
        <dbReference type="SAM" id="SignalP"/>
    </source>
</evidence>
<organism evidence="3 4">
    <name type="scientific">Arcticibacter tournemirensis</name>
    <dbReference type="NCBI Taxonomy" id="699437"/>
    <lineage>
        <taxon>Bacteria</taxon>
        <taxon>Pseudomonadati</taxon>
        <taxon>Bacteroidota</taxon>
        <taxon>Sphingobacteriia</taxon>
        <taxon>Sphingobacteriales</taxon>
        <taxon>Sphingobacteriaceae</taxon>
        <taxon>Arcticibacter</taxon>
    </lineage>
</organism>
<protein>
    <submittedName>
        <fullName evidence="3">Uncharacterized protein</fullName>
    </submittedName>
</protein>
<dbReference type="Proteomes" id="UP000290848">
    <property type="component" value="Unassembled WGS sequence"/>
</dbReference>
<proteinExistence type="predicted"/>
<dbReference type="EMBL" id="RXOC01000001">
    <property type="protein sequence ID" value="RXF72394.1"/>
    <property type="molecule type" value="Genomic_DNA"/>
</dbReference>
<evidence type="ECO:0000256" key="1">
    <source>
        <dbReference type="SAM" id="MobiDB-lite"/>
    </source>
</evidence>
<feature type="chain" id="PRO_5020564790" evidence="2">
    <location>
        <begin position="23"/>
        <end position="185"/>
    </location>
</feature>
<evidence type="ECO:0000313" key="3">
    <source>
        <dbReference type="EMBL" id="RXF72394.1"/>
    </source>
</evidence>
<comment type="caution">
    <text evidence="3">The sequence shown here is derived from an EMBL/GenBank/DDBJ whole genome shotgun (WGS) entry which is preliminary data.</text>
</comment>